<feature type="binding site" evidence="5">
    <location>
        <begin position="10"/>
        <end position="15"/>
    </location>
    <ligand>
        <name>NADP(+)</name>
        <dbReference type="ChEBI" id="CHEBI:58349"/>
    </ligand>
</feature>
<keyword evidence="3" id="KW-0560">Oxidoreductase</keyword>
<evidence type="ECO:0000256" key="5">
    <source>
        <dbReference type="PIRSR" id="PIRSR036497-2"/>
    </source>
</evidence>
<evidence type="ECO:0000259" key="7">
    <source>
        <dbReference type="Pfam" id="PF00742"/>
    </source>
</evidence>
<evidence type="ECO:0000313" key="8">
    <source>
        <dbReference type="EMBL" id="AFK51206.1"/>
    </source>
</evidence>
<dbReference type="SUPFAM" id="SSF51735">
    <property type="entry name" value="NAD(P)-binding Rossmann-fold domains"/>
    <property type="match status" value="1"/>
</dbReference>
<feature type="binding site" evidence="5">
    <location>
        <position position="211"/>
    </location>
    <ligand>
        <name>L-homoserine</name>
        <dbReference type="ChEBI" id="CHEBI:57476"/>
    </ligand>
</feature>
<evidence type="ECO:0000259" key="6">
    <source>
        <dbReference type="Pfam" id="PF00208"/>
    </source>
</evidence>
<sequence length="339" mass="36902">MAEQRVVIVGFGNVGRGLVKTLLFKSSKLAKHGVNIVVVGVVDSKGMVYKPEGLRPVELLKMLETPRSGLRSLEVAKQYVDLKELYEKTKPDIHVELTPANYETGEPGLSNIRFALNEGAHVATANKSPLVFDFKGLTELARSRGLVLKYTATVMGASSFLSLLDHMKLQDVYSVRGILNTTSNIVLSLAHEKLVEVERAVEEAIVLGIAERDPSIDIDGYDAAAKLTIISNVIGKPVDFKSIERVSLRGLSLREVVMAIKEGKAWKQVSSIDYRSQKARVALEKVEPGDLLYHVRGAMNGVVIETDTGSYFFMGKGGGGVETAHTVANDILAIALREV</sequence>
<keyword evidence="9" id="KW-1185">Reference proteome</keyword>
<dbReference type="InParanoid" id="I3TEL8"/>
<dbReference type="InterPro" id="IPR022697">
    <property type="entry name" value="HDH_short"/>
</dbReference>
<evidence type="ECO:0000256" key="1">
    <source>
        <dbReference type="ARBA" id="ARBA00006753"/>
    </source>
</evidence>
<name>I3TEL8_THEC1</name>
<gene>
    <name evidence="8" type="ordered locus">TCELL_0782</name>
</gene>
<evidence type="ECO:0000313" key="9">
    <source>
        <dbReference type="Proteomes" id="UP000005270"/>
    </source>
</evidence>
<dbReference type="FunCoup" id="I3TEL8">
    <property type="interactions" value="127"/>
</dbReference>
<dbReference type="InterPro" id="IPR036291">
    <property type="entry name" value="NAD(P)-bd_dom_sf"/>
</dbReference>
<dbReference type="STRING" id="1184251.TCELL_0782"/>
<keyword evidence="5" id="KW-0521">NADP</keyword>
<dbReference type="eggNOG" id="arCOG01351">
    <property type="taxonomic scope" value="Archaea"/>
</dbReference>
<dbReference type="InterPro" id="IPR006096">
    <property type="entry name" value="Glu/Leu/Phe/Val/Trp_DH_C"/>
</dbReference>
<dbReference type="EC" id="1.1.1.3" evidence="2"/>
<dbReference type="GeneID" id="13013099"/>
<dbReference type="Pfam" id="PF00742">
    <property type="entry name" value="Homoserine_dh"/>
    <property type="match status" value="1"/>
</dbReference>
<accession>I3TEL8</accession>
<feature type="domain" description="Glutamate/phenylalanine/leucine/valine/L-tryptophan dehydrogenase C-terminal" evidence="6">
    <location>
        <begin position="2"/>
        <end position="87"/>
    </location>
</feature>
<dbReference type="PIRSF" id="PIRSF036497">
    <property type="entry name" value="HDH_short"/>
    <property type="match status" value="1"/>
</dbReference>
<dbReference type="AlphaFoldDB" id="I3TEL8"/>
<evidence type="ECO:0000256" key="4">
    <source>
        <dbReference type="PIRSR" id="PIRSR036497-1"/>
    </source>
</evidence>
<proteinExistence type="inferred from homology"/>
<comment type="similarity">
    <text evidence="1">Belongs to the homoserine dehydrogenase family.</text>
</comment>
<dbReference type="PROSITE" id="PS01042">
    <property type="entry name" value="HOMOSER_DHGENASE"/>
    <property type="match status" value="1"/>
</dbReference>
<dbReference type="PANTHER" id="PTHR43331">
    <property type="entry name" value="HOMOSERINE DEHYDROGENASE"/>
    <property type="match status" value="1"/>
</dbReference>
<dbReference type="UniPathway" id="UPA00051">
    <property type="reaction ID" value="UER00465"/>
</dbReference>
<dbReference type="InterPro" id="IPR001342">
    <property type="entry name" value="HDH_cat"/>
</dbReference>
<dbReference type="GO" id="GO:0004412">
    <property type="term" value="F:homoserine dehydrogenase activity"/>
    <property type="evidence" value="ECO:0007669"/>
    <property type="project" value="UniProtKB-EC"/>
</dbReference>
<feature type="binding site" evidence="5">
    <location>
        <position position="127"/>
    </location>
    <ligand>
        <name>NADPH</name>
        <dbReference type="ChEBI" id="CHEBI:57783"/>
    </ligand>
</feature>
<dbReference type="HOGENOM" id="CLU_009116_1_2_2"/>
<dbReference type="UniPathway" id="UPA00050">
    <property type="reaction ID" value="UER00063"/>
</dbReference>
<feature type="active site" description="Proton donor" evidence="4">
    <location>
        <position position="226"/>
    </location>
</feature>
<dbReference type="PANTHER" id="PTHR43331:SF1">
    <property type="entry name" value="HOMOSERINE DEHYDROGENASE"/>
    <property type="match status" value="1"/>
</dbReference>
<dbReference type="GO" id="GO:0009088">
    <property type="term" value="P:threonine biosynthetic process"/>
    <property type="evidence" value="ECO:0007669"/>
    <property type="project" value="UniProtKB-UniPathway"/>
</dbReference>
<dbReference type="SUPFAM" id="SSF55347">
    <property type="entry name" value="Glyceraldehyde-3-phosphate dehydrogenase-like, C-terminal domain"/>
    <property type="match status" value="1"/>
</dbReference>
<protein>
    <recommendedName>
        <fullName evidence="2">homoserine dehydrogenase</fullName>
        <ecNumber evidence="2">1.1.1.3</ecNumber>
    </recommendedName>
</protein>
<dbReference type="Pfam" id="PF00208">
    <property type="entry name" value="ELFV_dehydrog"/>
    <property type="match status" value="1"/>
</dbReference>
<evidence type="ECO:0000256" key="3">
    <source>
        <dbReference type="ARBA" id="ARBA00023002"/>
    </source>
</evidence>
<reference evidence="8 9" key="1">
    <citation type="journal article" date="2012" name="J. Bacteriol.">
        <title>Complete genome sequence of the hyperthermophilic cellulolytic Crenarchaeon 'Thermogladius cellulolyticus' 1633.</title>
        <authorList>
            <person name="Mardanov A.V."/>
            <person name="Kochetkova T.V."/>
            <person name="Beletsky A.V."/>
            <person name="Bonch-Osmolovskaya E.A."/>
            <person name="Ravin N.V."/>
            <person name="Skryabin K.G."/>
        </authorList>
    </citation>
    <scope>NUCLEOTIDE SEQUENCE [LARGE SCALE GENOMIC DNA]</scope>
    <source>
        <strain evidence="9">DSM 22663 / VKM B-2946 / 1633</strain>
    </source>
</reference>
<organism evidence="8 9">
    <name type="scientific">Thermogladius calderae (strain DSM 22663 / VKM B-2946 / 1633)</name>
    <dbReference type="NCBI Taxonomy" id="1184251"/>
    <lineage>
        <taxon>Archaea</taxon>
        <taxon>Thermoproteota</taxon>
        <taxon>Thermoprotei</taxon>
        <taxon>Desulfurococcales</taxon>
        <taxon>Desulfurococcaceae</taxon>
        <taxon>Thermogladius</taxon>
    </lineage>
</organism>
<dbReference type="Gene3D" id="3.40.50.720">
    <property type="entry name" value="NAD(P)-binding Rossmann-like Domain"/>
    <property type="match status" value="1"/>
</dbReference>
<dbReference type="RefSeq" id="WP_014737456.1">
    <property type="nucleotide sequence ID" value="NC_017954.1"/>
</dbReference>
<dbReference type="OrthoDB" id="4488at2157"/>
<evidence type="ECO:0000256" key="2">
    <source>
        <dbReference type="ARBA" id="ARBA00013213"/>
    </source>
</evidence>
<dbReference type="InterPro" id="IPR019811">
    <property type="entry name" value="HDH_CS"/>
</dbReference>
<dbReference type="EMBL" id="CP003531">
    <property type="protein sequence ID" value="AFK51206.1"/>
    <property type="molecule type" value="Genomic_DNA"/>
</dbReference>
<feature type="domain" description="Homoserine dehydrogenase catalytic" evidence="7">
    <location>
        <begin position="165"/>
        <end position="332"/>
    </location>
</feature>
<dbReference type="Gene3D" id="3.30.360.10">
    <property type="entry name" value="Dihydrodipicolinate Reductase, domain 2"/>
    <property type="match status" value="1"/>
</dbReference>
<dbReference type="KEGG" id="thg:TCELL_0782"/>
<dbReference type="Proteomes" id="UP000005270">
    <property type="component" value="Chromosome"/>
</dbReference>